<evidence type="ECO:0000313" key="2">
    <source>
        <dbReference type="EMBL" id="KAA2254462.1"/>
    </source>
</evidence>
<comment type="caution">
    <text evidence="2">The sequence shown here is derived from an EMBL/GenBank/DDBJ whole genome shotgun (WGS) entry which is preliminary data.</text>
</comment>
<evidence type="ECO:0000313" key="3">
    <source>
        <dbReference type="Proteomes" id="UP000323454"/>
    </source>
</evidence>
<dbReference type="SUPFAM" id="SSF55909">
    <property type="entry name" value="Pentein"/>
    <property type="match status" value="1"/>
</dbReference>
<proteinExistence type="predicted"/>
<keyword evidence="3" id="KW-1185">Reference proteome</keyword>
<dbReference type="Proteomes" id="UP000323454">
    <property type="component" value="Unassembled WGS sequence"/>
</dbReference>
<dbReference type="RefSeq" id="WP_149853258.1">
    <property type="nucleotide sequence ID" value="NZ_VUOB01000061.1"/>
</dbReference>
<reference evidence="2 3" key="1">
    <citation type="submission" date="2019-09" db="EMBL/GenBank/DDBJ databases">
        <title>Goodfellowia gen. nov., a new genus of the Pseudonocardineae related to Actinoalloteichus, containing Goodfellowia coeruleoviolacea gen. nov., comb. nov. gen. nov., comb. nov.</title>
        <authorList>
            <person name="Labeda D."/>
        </authorList>
    </citation>
    <scope>NUCLEOTIDE SEQUENCE [LARGE SCALE GENOMIC DNA]</scope>
    <source>
        <strain evidence="2 3">AN110305</strain>
    </source>
</reference>
<dbReference type="InterPro" id="IPR007466">
    <property type="entry name" value="Peptidyl-Arg-deiminase_porph"/>
</dbReference>
<dbReference type="AlphaFoldDB" id="A0A5B2WUU4"/>
<keyword evidence="1" id="KW-0378">Hydrolase</keyword>
<reference evidence="2 3" key="2">
    <citation type="submission" date="2019-09" db="EMBL/GenBank/DDBJ databases">
        <authorList>
            <person name="Jin C."/>
        </authorList>
    </citation>
    <scope>NUCLEOTIDE SEQUENCE [LARGE SCALE GENOMIC DNA]</scope>
    <source>
        <strain evidence="2 3">AN110305</strain>
    </source>
</reference>
<dbReference type="PANTHER" id="PTHR31377">
    <property type="entry name" value="AGMATINE DEIMINASE-RELATED"/>
    <property type="match status" value="1"/>
</dbReference>
<evidence type="ECO:0000256" key="1">
    <source>
        <dbReference type="ARBA" id="ARBA00022801"/>
    </source>
</evidence>
<dbReference type="Pfam" id="PF04371">
    <property type="entry name" value="PAD_porph"/>
    <property type="match status" value="1"/>
</dbReference>
<dbReference type="GO" id="GO:0009446">
    <property type="term" value="P:putrescine biosynthetic process"/>
    <property type="evidence" value="ECO:0007669"/>
    <property type="project" value="InterPro"/>
</dbReference>
<dbReference type="GO" id="GO:0047632">
    <property type="term" value="F:agmatine deiminase activity"/>
    <property type="evidence" value="ECO:0007669"/>
    <property type="project" value="TreeGrafter"/>
</dbReference>
<dbReference type="GO" id="GO:0004668">
    <property type="term" value="F:protein-arginine deiminase activity"/>
    <property type="evidence" value="ECO:0007669"/>
    <property type="project" value="InterPro"/>
</dbReference>
<dbReference type="Gene3D" id="3.75.10.10">
    <property type="entry name" value="L-arginine/glycine Amidinotransferase, Chain A"/>
    <property type="match status" value="1"/>
</dbReference>
<sequence>MSSTSRHGMPAEWEPHERTIMAWPADRRIWGGLIAEAQLDVATVAKAIARFEPVLLMARPEHRARAQAQCGPSVQVVPVPVDDLWARDTGPVFVHGPDGLAGVDLNFNGWGGKQEHADDARVAENLLDRLDVPRISAPITTEGGALEVDSEGTLLATESSLVNDNRNAGRDRGEIELALRDLLGVRKVIWLKGVAGQDVTDCHVDTLARFVEPGVVVLNRPSADAPADAWSAVSDQALAVLRTATDAQGRALRVVELPEPNPNEIIEHDDEFLASYLNFYVLNGAVIVPRFGDRDADDRAADLLRELHPGREVVQLTINGIASGGGGIHCATQQQPRGPRQDP</sequence>
<protein>
    <submittedName>
        <fullName evidence="2">Agmatine deiminase family protein</fullName>
    </submittedName>
</protein>
<dbReference type="EMBL" id="VUOB01000061">
    <property type="protein sequence ID" value="KAA2254462.1"/>
    <property type="molecule type" value="Genomic_DNA"/>
</dbReference>
<gene>
    <name evidence="2" type="ORF">F0L68_30220</name>
</gene>
<name>A0A5B2WUU4_9PSEU</name>
<dbReference type="OrthoDB" id="9808013at2"/>
<organism evidence="2 3">
    <name type="scientific">Solihabitans fulvus</name>
    <dbReference type="NCBI Taxonomy" id="1892852"/>
    <lineage>
        <taxon>Bacteria</taxon>
        <taxon>Bacillati</taxon>
        <taxon>Actinomycetota</taxon>
        <taxon>Actinomycetes</taxon>
        <taxon>Pseudonocardiales</taxon>
        <taxon>Pseudonocardiaceae</taxon>
        <taxon>Solihabitans</taxon>
    </lineage>
</organism>
<dbReference type="PANTHER" id="PTHR31377:SF0">
    <property type="entry name" value="AGMATINE DEIMINASE-RELATED"/>
    <property type="match status" value="1"/>
</dbReference>
<accession>A0A5B2WUU4</accession>